<dbReference type="Proteomes" id="UP001219525">
    <property type="component" value="Unassembled WGS sequence"/>
</dbReference>
<dbReference type="AlphaFoldDB" id="A0AAD6URL8"/>
<gene>
    <name evidence="1" type="ORF">GGX14DRAFT_578349</name>
</gene>
<dbReference type="EMBL" id="JARJCW010000123">
    <property type="protein sequence ID" value="KAJ7192186.1"/>
    <property type="molecule type" value="Genomic_DNA"/>
</dbReference>
<evidence type="ECO:0000313" key="1">
    <source>
        <dbReference type="EMBL" id="KAJ7192186.1"/>
    </source>
</evidence>
<name>A0AAD6URL8_9AGAR</name>
<proteinExistence type="predicted"/>
<keyword evidence="2" id="KW-1185">Reference proteome</keyword>
<reference evidence="1" key="1">
    <citation type="submission" date="2023-03" db="EMBL/GenBank/DDBJ databases">
        <title>Massive genome expansion in bonnet fungi (Mycena s.s.) driven by repeated elements and novel gene families across ecological guilds.</title>
        <authorList>
            <consortium name="Lawrence Berkeley National Laboratory"/>
            <person name="Harder C.B."/>
            <person name="Miyauchi S."/>
            <person name="Viragh M."/>
            <person name="Kuo A."/>
            <person name="Thoen E."/>
            <person name="Andreopoulos B."/>
            <person name="Lu D."/>
            <person name="Skrede I."/>
            <person name="Drula E."/>
            <person name="Henrissat B."/>
            <person name="Morin E."/>
            <person name="Kohler A."/>
            <person name="Barry K."/>
            <person name="LaButti K."/>
            <person name="Morin E."/>
            <person name="Salamov A."/>
            <person name="Lipzen A."/>
            <person name="Mereny Z."/>
            <person name="Hegedus B."/>
            <person name="Baldrian P."/>
            <person name="Stursova M."/>
            <person name="Weitz H."/>
            <person name="Taylor A."/>
            <person name="Grigoriev I.V."/>
            <person name="Nagy L.G."/>
            <person name="Martin F."/>
            <person name="Kauserud H."/>
        </authorList>
    </citation>
    <scope>NUCLEOTIDE SEQUENCE</scope>
    <source>
        <strain evidence="1">9144</strain>
    </source>
</reference>
<accession>A0AAD6URL8</accession>
<organism evidence="1 2">
    <name type="scientific">Mycena pura</name>
    <dbReference type="NCBI Taxonomy" id="153505"/>
    <lineage>
        <taxon>Eukaryota</taxon>
        <taxon>Fungi</taxon>
        <taxon>Dikarya</taxon>
        <taxon>Basidiomycota</taxon>
        <taxon>Agaricomycotina</taxon>
        <taxon>Agaricomycetes</taxon>
        <taxon>Agaricomycetidae</taxon>
        <taxon>Agaricales</taxon>
        <taxon>Marasmiineae</taxon>
        <taxon>Mycenaceae</taxon>
        <taxon>Mycena</taxon>
    </lineage>
</organism>
<protein>
    <submittedName>
        <fullName evidence="1">Uncharacterized protein</fullName>
    </submittedName>
</protein>
<comment type="caution">
    <text evidence="1">The sequence shown here is derived from an EMBL/GenBank/DDBJ whole genome shotgun (WGS) entry which is preliminary data.</text>
</comment>
<sequence length="184" mass="20485">MPDGPEKLSMPPKSLPVSSLITFQLPPQLKSTVFADPADYLSLDLTFSMENKDARETSKHRITSAHVKYGTSNAVEIFDAAADFTSTEVEEYRHVVKMFPSALQNPASALLFNFFTVEDVLLTARGYSLYQEYSQSIVELQERQTASTASDRSQIVGACHTKHHFFTLDQAGDWAAPGPFNTRM</sequence>
<evidence type="ECO:0000313" key="2">
    <source>
        <dbReference type="Proteomes" id="UP001219525"/>
    </source>
</evidence>